<gene>
    <name evidence="2" type="ORF">BDN70DRAFT_994810</name>
</gene>
<reference evidence="2" key="1">
    <citation type="submission" date="2020-11" db="EMBL/GenBank/DDBJ databases">
        <authorList>
            <consortium name="DOE Joint Genome Institute"/>
            <person name="Ahrendt S."/>
            <person name="Riley R."/>
            <person name="Andreopoulos W."/>
            <person name="Labutti K."/>
            <person name="Pangilinan J."/>
            <person name="Ruiz-Duenas F.J."/>
            <person name="Barrasa J.M."/>
            <person name="Sanchez-Garcia M."/>
            <person name="Camarero S."/>
            <person name="Miyauchi S."/>
            <person name="Serrano A."/>
            <person name="Linde D."/>
            <person name="Babiker R."/>
            <person name="Drula E."/>
            <person name="Ayuso-Fernandez I."/>
            <person name="Pacheco R."/>
            <person name="Padilla G."/>
            <person name="Ferreira P."/>
            <person name="Barriuso J."/>
            <person name="Kellner H."/>
            <person name="Castanera R."/>
            <person name="Alfaro M."/>
            <person name="Ramirez L."/>
            <person name="Pisabarro A.G."/>
            <person name="Kuo A."/>
            <person name="Tritt A."/>
            <person name="Lipzen A."/>
            <person name="He G."/>
            <person name="Yan M."/>
            <person name="Ng V."/>
            <person name="Cullen D."/>
            <person name="Martin F."/>
            <person name="Rosso M.-N."/>
            <person name="Henrissat B."/>
            <person name="Hibbett D."/>
            <person name="Martinez A.T."/>
            <person name="Grigoriev I.V."/>
        </authorList>
    </citation>
    <scope>NUCLEOTIDE SEQUENCE</scope>
    <source>
        <strain evidence="2">CIRM-BRFM 674</strain>
    </source>
</reference>
<evidence type="ECO:0000313" key="3">
    <source>
        <dbReference type="Proteomes" id="UP000807469"/>
    </source>
</evidence>
<accession>A0A9P5Z028</accession>
<sequence length="377" mass="39279">MSSFTVLGYFGLAEGRFASVPAQVVGGKPTTYAHYTSSFACSDKSSAPVDIRLFSPSSKPLCPDNTIALIFANAYIPSSANLPILLDAIHFFPIPGNPADSFAYEATVPDFPYPIIFALGHVASNLSNTLPKMFSISVSSYVRGMAQESTIQCVFSNQKRWAKVPTLTPNSCIYASGVSSSISLDGVLSFSVDSISISLGPRNSPTPVMTSPTAGPSVRKFNPFAGRVGPQSSPVSAEQSNSTTTVAPIAPASTSIDGAFENLIPFDPEPAASDVALPSAEADAVQSPTPTKRRKLPPKPRAPPKSRNSATRTRKLTTAKAAPLIGEPIIDLATTPISSDSAGCADGPSITSETSDEPLTIPDSGAAPDNKGKQRAV</sequence>
<evidence type="ECO:0000256" key="1">
    <source>
        <dbReference type="SAM" id="MobiDB-lite"/>
    </source>
</evidence>
<evidence type="ECO:0000313" key="2">
    <source>
        <dbReference type="EMBL" id="KAF9477674.1"/>
    </source>
</evidence>
<keyword evidence="3" id="KW-1185">Reference proteome</keyword>
<feature type="region of interest" description="Disordered" evidence="1">
    <location>
        <begin position="335"/>
        <end position="377"/>
    </location>
</feature>
<protein>
    <submittedName>
        <fullName evidence="2">Uncharacterized protein</fullName>
    </submittedName>
</protein>
<feature type="region of interest" description="Disordered" evidence="1">
    <location>
        <begin position="206"/>
        <end position="322"/>
    </location>
</feature>
<dbReference type="OrthoDB" id="2966751at2759"/>
<organism evidence="2 3">
    <name type="scientific">Pholiota conissans</name>
    <dbReference type="NCBI Taxonomy" id="109636"/>
    <lineage>
        <taxon>Eukaryota</taxon>
        <taxon>Fungi</taxon>
        <taxon>Dikarya</taxon>
        <taxon>Basidiomycota</taxon>
        <taxon>Agaricomycotina</taxon>
        <taxon>Agaricomycetes</taxon>
        <taxon>Agaricomycetidae</taxon>
        <taxon>Agaricales</taxon>
        <taxon>Agaricineae</taxon>
        <taxon>Strophariaceae</taxon>
        <taxon>Pholiota</taxon>
    </lineage>
</organism>
<dbReference type="AlphaFoldDB" id="A0A9P5Z028"/>
<feature type="compositionally biased region" description="Basic residues" evidence="1">
    <location>
        <begin position="291"/>
        <end position="304"/>
    </location>
</feature>
<name>A0A9P5Z028_9AGAR</name>
<comment type="caution">
    <text evidence="2">The sequence shown here is derived from an EMBL/GenBank/DDBJ whole genome shotgun (WGS) entry which is preliminary data.</text>
</comment>
<feature type="compositionally biased region" description="Polar residues" evidence="1">
    <location>
        <begin position="230"/>
        <end position="256"/>
    </location>
</feature>
<proteinExistence type="predicted"/>
<dbReference type="Proteomes" id="UP000807469">
    <property type="component" value="Unassembled WGS sequence"/>
</dbReference>
<dbReference type="EMBL" id="MU155254">
    <property type="protein sequence ID" value="KAF9477674.1"/>
    <property type="molecule type" value="Genomic_DNA"/>
</dbReference>